<feature type="compositionally biased region" description="Polar residues" evidence="3">
    <location>
        <begin position="527"/>
        <end position="539"/>
    </location>
</feature>
<feature type="compositionally biased region" description="Basic and acidic residues" evidence="3">
    <location>
        <begin position="1759"/>
        <end position="1770"/>
    </location>
</feature>
<feature type="region of interest" description="Disordered" evidence="3">
    <location>
        <begin position="361"/>
        <end position="1124"/>
    </location>
</feature>
<dbReference type="PROSITE" id="PS50915">
    <property type="entry name" value="CRYSTALLIN_BETA_GAMMA"/>
    <property type="match status" value="9"/>
</dbReference>
<dbReference type="InterPro" id="IPR000772">
    <property type="entry name" value="Ricin_B_lectin"/>
</dbReference>
<feature type="compositionally biased region" description="Basic and acidic residues" evidence="3">
    <location>
        <begin position="1868"/>
        <end position="1882"/>
    </location>
</feature>
<dbReference type="Pfam" id="PF00030">
    <property type="entry name" value="Crystall"/>
    <property type="match status" value="6"/>
</dbReference>
<comment type="similarity">
    <text evidence="1">Belongs to the beta/gamma-crystallin family.</text>
</comment>
<dbReference type="Gene3D" id="2.80.10.50">
    <property type="match status" value="1"/>
</dbReference>
<feature type="compositionally biased region" description="Low complexity" evidence="3">
    <location>
        <begin position="807"/>
        <end position="816"/>
    </location>
</feature>
<dbReference type="STRING" id="43700.ENSMALP00000011449"/>
<feature type="compositionally biased region" description="Acidic residues" evidence="3">
    <location>
        <begin position="89"/>
        <end position="98"/>
    </location>
</feature>
<feature type="region of interest" description="Disordered" evidence="3">
    <location>
        <begin position="161"/>
        <end position="243"/>
    </location>
</feature>
<feature type="domain" description="Beta/gamma crystallin 'Greek key'" evidence="4">
    <location>
        <begin position="2884"/>
        <end position="2926"/>
    </location>
</feature>
<evidence type="ECO:0000313" key="6">
    <source>
        <dbReference type="Proteomes" id="UP000261600"/>
    </source>
</evidence>
<sequence length="3243" mass="357326">MNRSNSLNVKGLLKLKSHEKDNKALKRSWSLKDGSETSPRDTTSPGPLVPGDSATSPDNVLPKSSKEKKGKRFSFRLKRKKSRSKAEEDVFLDNDDTEGFASHRSYDQLSVSTECAFPTESDWDPCCESTSMINFDMTQRGNPTSPSKFFKTSEKKGVLDRLSNFFHSKRKKSSSRQHSDTSTNGGSPASPQSQPDDGQKTPTPFRKDSELTGPHYESQTGAEHSDTVSQSSIPSASSMTSFSADEAEFPFADSNSSGRNSVKEMNVVGTERNSCDLTSTTLDLTEIAQVSARPSSELSLTESVVEEVNKRLHVNLEERILKNTEGSSEDGKVSPTTLMAFTIPISKEAEVSKSSKLTTISLASKKGTTKVGDTGHNTDLTEITLSSHSSTSPPDVTEQKDKDSPELKMENSRAKRKTRKKSSGETAAMLRSPSLERDDSPVQLYKAIWVETYLGEEEDEREGVNERDTMKEREEDLRADSPPVLAMPVTVISEDDSVTRDAADSPSTPSETLPSSGSLPESEISLAPTTGELQTTSSLPEEPDTGTDSKQSSLQEKRSLREIRVTRKTVNLPSKQKIDAQKVYINQEPSLDGNGGKELTGGETSKDSTSKILDTGEVKLLPSLQNNHNEELKEPSLESFTTDETTLSETNTPEPLVKDKTESEASAPSDMYKAKLQEVGFRVRGQETNEATHSKQGLKAAAESGHTTASGAKTSSSAAGSKTKIVTTKAKSSTEGTKVRTSSDTPPRKEQSNDKTVSVLPVLKEQRTNGSSSAMNSKSKIPKRSTSDADVKPGTPDKTSVMDAYETTVTSKQQKQTKTKESLKSPVTTRAGRKPSFEETKGGKPVSGDISPTKNTNRTITKPVKEKSDEAIDSVNLIIGVEEEHRECSVKTGHPPGRESIDVKKQQQNRMENTAPLPSKTRLPISSPTIKKNDNMIQTSATNYKKNSSGQIDSDRPSPEQQEVPTEESSGSDTPPMLPDSPKKGSMLSMRPSKHLSKRSISCEERDAVTVSVSPPAPKQEKTVTSRISKQSENIKQQQKSPVKDLADPLSPVSKLPTRSQRSFNKLKFKKPQHPPTEHSPTSKQDSSQNTNTETAVKASDRTVADRVTGSTSGDGLKLKSVSTEEEVHIIKAIDKQSSTSDIKLKGKETNKLENTTSPTREEISIIQPIQKNDTMITAHARVEMTPVAEPVSKVLPSSEVPAVPVQSPVTDLINVETNEQHGDKQQVKMESSSENISHIQSDGTTQEQQTLLLPEHYPEEVGTLETTQLVSKIKPGLIQEKEPYSVVSTQDTLPADMDVTDMAAKPVVDSTQCDLKTCSEEEGVRPDNVSLKTTTKTTFKKAAKLASEDQDAELKDLLPSPSLAASADANLVSTDQQKTELFKDQTTNIILRNDGLPSTLCIDSVKNVEVEEKREEEVASKLPEALDIHTETVTVFELPKNVENLLNKETLLLAEELERQEKDSRPKEKMNDAAEQRSELESSYKEKPKGTTINDKAEKEIRKPDKLSDLSSEEKYLKHLLEKGPQNIVSGALEEKRTEAEQARSIHHETTQRTEQQMKASTVKNEQEPKLLSKDNEVKDDNTNEEDKLDDGVKESYTPEIKAISQTMQGDKGNKKGKILPNQISKISNHNDKQALIAKEQDEDIQKTKENASRAAESKCPSANLEQQSETHKTPEKTTESHILQVDTTQELMPVSSEARSTEEKTETKNSSLNSLANDTTVRLNTDQRSVIDGDQDEDITKPDKKKLTEFKCQNYKLEQEPDGERATVQEKTQQSLKTDTTQEFNPLSTSTDGTEEKVEIKHSSSKTLVNEAGDKTANLEVSNQKGPVVVSNQNKDMEKREQNKTTEPKHPSSNLEQEPETITTKTLEKTRESLNEKMDITEELVSTSAKNTKRKTETKDLSVTLTDQDGTITKLEKNKLTESKCPDTNHRQEPETVRTEKTSESHIQNVKVLSAKSQSVDGANEKTEAKDLQKQSSLNETVIQNASSDKSTQKDQKPPTVKHEYVEKIKKAEQNTDQYVYSEAPNANKEQEPKTVTKDSTDMTEARLLVSTTEKVVSKSSNTEKQNYLIKECVQQENNVTKQDDQQINISKTDVKQESESIFVNDASSKKVGGEQTGKPSVVLDKIAINTDAQKNDKDIKENKKTDSGLKPELQTVSSSSSLPAVAKPSTPSQSLELKKQSPSSWLDVEHHQKQKKQHKKRLDASASEDESLEPDDIDDFIRSIKEGGIPFSLPPKRHIRKKSPSPSPHFALPAIKEDHFERALDPDEFQFGLRKNSKSFRDPSPAMVLKQKAANREGRTLNKRAQGTALLTPRDQLNSLGEEEGNEGTKGEGKEDGQNNGGESRKLTSRLERMSILSSILNSPRPSRKAKQETSSASNSSLSSNQQEDLPSLRKWGVVDLPLPSVSTDKEGVKSIGVDQGPPVGGGGTGTASESSLRPSPPPLPLFSKIQLPDHLEKNIKKDKMEYDTSQGSTQTTHTKLNHEGSAVMDQASIAGVPNEDVGLKDPPAPPPTTNYSQQNLQNGCSTTKTKIPTVRGSHRRPGKIVIHEHAEFVGEAFELCCDVADATMMKLSPVISVRVIRGCWLLYEKPGFQGRIIAFEEGPTDHIVNMWAEEETPATLDHMGQPVPTAPMVIGSIRLAVRDYSIPRIDLFTEINGLGRMTSYCDDTVQIGSYGIPQNTGSIKVYSGVWLVYTDPGFEGFVGVLEVGEYACPESWGFAEPYIGSLRPLRMGAIKVEHPNEVKALVFESPNFDGECIEVDSEVYNMLGQEEEETDGNKKTLSAVGSIKILGGLWVGYQEAGFEGEQYILEEGEYPHCTDWGGSEDGLLSLRPVYADFLSPHVKLFSERNFDLSVDLLVPILNMENVGHGVKTQSVNVMGGVWVAFENPGFSGQLYVLEKGLYASPEDWGAQNAQISSIQPVFHDILMGTTKFKVQLYSEPDFQGRLVALEGSTAALDEDFMPRSCKVLAGSWVAYEGAKFTENMYVLEEGEYPSTEAMGFLSSDSTIHSIQTVGHEFSLPSIILFSKVGCRGRRVALTSGAVNLLQAGLDTHIRSLVVEGGMWVLYEGSNYRGRQLLLQPSEVGDLCEFCGWQQIGSLRPLLQKQTYFHLRNRETGSVMTLTGDLDDIKLMRVQALEETEGVEQVWLYRDGQLTCKLLEDCCLETSGGVMMAGSRLCVSPEQGKDNQLWDITPDGVVRCHLKPELVLEVKGGHQYDKNQVIVNTFDERKLNQKWALEIL</sequence>
<dbReference type="RefSeq" id="XP_020444273.1">
    <property type="nucleotide sequence ID" value="XM_020588617.1"/>
</dbReference>
<name>A0A3Q3J075_MONAL</name>
<feature type="compositionally biased region" description="Polar residues" evidence="3">
    <location>
        <begin position="2517"/>
        <end position="2534"/>
    </location>
</feature>
<feature type="compositionally biased region" description="Polar residues" evidence="3">
    <location>
        <begin position="1903"/>
        <end position="1913"/>
    </location>
</feature>
<dbReference type="InterPro" id="IPR050252">
    <property type="entry name" value="Beta/Gamma-Crystallin"/>
</dbReference>
<dbReference type="Pfam" id="PF00652">
    <property type="entry name" value="Ricin_B_lectin"/>
    <property type="match status" value="1"/>
</dbReference>
<proteinExistence type="inferred from homology"/>
<feature type="compositionally biased region" description="Basic and acidic residues" evidence="3">
    <location>
        <begin position="2136"/>
        <end position="2152"/>
    </location>
</feature>
<dbReference type="Ensembl" id="ENSMALT00000011694.1">
    <property type="protein sequence ID" value="ENSMALP00000011449.1"/>
    <property type="gene ID" value="ENSMALG00000008125.1"/>
</dbReference>
<feature type="compositionally biased region" description="Basic and acidic residues" evidence="3">
    <location>
        <begin position="1916"/>
        <end position="1946"/>
    </location>
</feature>
<dbReference type="GeneID" id="109953193"/>
<feature type="compositionally biased region" description="Low complexity" evidence="3">
    <location>
        <begin position="2378"/>
        <end position="2388"/>
    </location>
</feature>
<feature type="region of interest" description="Disordered" evidence="3">
    <location>
        <begin position="2080"/>
        <end position="2254"/>
    </location>
</feature>
<keyword evidence="6" id="KW-1185">Reference proteome</keyword>
<dbReference type="SUPFAM" id="SSF49695">
    <property type="entry name" value="gamma-Crystallin-like"/>
    <property type="match status" value="3"/>
</dbReference>
<feature type="compositionally biased region" description="Polar residues" evidence="3">
    <location>
        <begin position="768"/>
        <end position="779"/>
    </location>
</feature>
<feature type="compositionally biased region" description="Basic and acidic residues" evidence="3">
    <location>
        <begin position="1534"/>
        <end position="1553"/>
    </location>
</feature>
<dbReference type="KEGG" id="malb:109953193"/>
<dbReference type="InterPro" id="IPR011024">
    <property type="entry name" value="G_crystallin-like"/>
</dbReference>
<evidence type="ECO:0000259" key="4">
    <source>
        <dbReference type="PROSITE" id="PS50915"/>
    </source>
</evidence>
<feature type="compositionally biased region" description="Basic residues" evidence="3">
    <location>
        <begin position="66"/>
        <end position="83"/>
    </location>
</feature>
<dbReference type="PANTHER" id="PTHR11818">
    <property type="entry name" value="BETA/GAMMA CRYSTALLIN"/>
    <property type="match status" value="1"/>
</dbReference>
<feature type="compositionally biased region" description="Basic and acidic residues" evidence="3">
    <location>
        <begin position="604"/>
        <end position="617"/>
    </location>
</feature>
<feature type="compositionally biased region" description="Polar residues" evidence="3">
    <location>
        <begin position="850"/>
        <end position="860"/>
    </location>
</feature>
<feature type="compositionally biased region" description="Basic and acidic residues" evidence="3">
    <location>
        <begin position="896"/>
        <end position="905"/>
    </location>
</feature>
<feature type="compositionally biased region" description="Polar residues" evidence="3">
    <location>
        <begin position="180"/>
        <end position="202"/>
    </location>
</feature>
<feature type="domain" description="Beta/gamma crystallin 'Greek key'" evidence="4">
    <location>
        <begin position="2546"/>
        <end position="2585"/>
    </location>
</feature>
<feature type="compositionally biased region" description="Polar residues" evidence="3">
    <location>
        <begin position="2359"/>
        <end position="2368"/>
    </location>
</feature>
<feature type="compositionally biased region" description="Basic residues" evidence="3">
    <location>
        <begin position="2195"/>
        <end position="2204"/>
    </location>
</feature>
<feature type="compositionally biased region" description="Polar residues" evidence="3">
    <location>
        <begin position="136"/>
        <end position="147"/>
    </location>
</feature>
<evidence type="ECO:0000256" key="2">
    <source>
        <dbReference type="ARBA" id="ARBA00022737"/>
    </source>
</evidence>
<feature type="compositionally biased region" description="Basic and acidic residues" evidence="3">
    <location>
        <begin position="462"/>
        <end position="479"/>
    </location>
</feature>
<feature type="compositionally biased region" description="Polar residues" evidence="3">
    <location>
        <begin position="1821"/>
        <end position="1836"/>
    </location>
</feature>
<feature type="compositionally biased region" description="Polar residues" evidence="3">
    <location>
        <begin position="959"/>
        <end position="973"/>
    </location>
</feature>
<feature type="domain" description="Beta/gamma crystallin 'Greek key'" evidence="4">
    <location>
        <begin position="2692"/>
        <end position="2734"/>
    </location>
</feature>
<feature type="compositionally biased region" description="Basic and acidic residues" evidence="3">
    <location>
        <begin position="2330"/>
        <end position="2356"/>
    </location>
</feature>
<feature type="compositionally biased region" description="Polar residues" evidence="3">
    <location>
        <begin position="2172"/>
        <end position="2187"/>
    </location>
</feature>
<dbReference type="PANTHER" id="PTHR11818:SF2">
    <property type="entry name" value="BETA_GAMMA CRYSTALLIN DOMAIN-CONTAINING PROTEIN 1"/>
    <property type="match status" value="1"/>
</dbReference>
<dbReference type="Gene3D" id="2.60.20.10">
    <property type="entry name" value="Crystallins"/>
    <property type="match status" value="6"/>
</dbReference>
<feature type="compositionally biased region" description="Basic and acidic residues" evidence="3">
    <location>
        <begin position="555"/>
        <end position="565"/>
    </location>
</feature>
<feature type="compositionally biased region" description="Polar residues" evidence="3">
    <location>
        <begin position="924"/>
        <end position="952"/>
    </location>
</feature>
<feature type="compositionally biased region" description="Basic and acidic residues" evidence="3">
    <location>
        <begin position="1566"/>
        <end position="1595"/>
    </location>
</feature>
<feature type="compositionally biased region" description="Polar residues" evidence="3">
    <location>
        <begin position="2080"/>
        <end position="2094"/>
    </location>
</feature>
<feature type="region of interest" description="Disordered" evidence="3">
    <location>
        <begin position="1459"/>
        <end position="1512"/>
    </location>
</feature>
<dbReference type="InterPro" id="IPR001064">
    <property type="entry name" value="Beta/gamma_crystallin"/>
</dbReference>
<dbReference type="Proteomes" id="UP000261600">
    <property type="component" value="Unplaced"/>
</dbReference>
<keyword evidence="2" id="KW-0677">Repeat</keyword>
<feature type="compositionally biased region" description="Polar residues" evidence="3">
    <location>
        <begin position="1025"/>
        <end position="1041"/>
    </location>
</feature>
<evidence type="ECO:0000313" key="5">
    <source>
        <dbReference type="Ensembl" id="ENSMALP00000011449.1"/>
    </source>
</evidence>
<accession>A0A3Q3J075</accession>
<feature type="compositionally biased region" description="Polar residues" evidence="3">
    <location>
        <begin position="375"/>
        <end position="394"/>
    </location>
</feature>
<feature type="compositionally biased region" description="Basic and acidic residues" evidence="3">
    <location>
        <begin position="2031"/>
        <end position="2045"/>
    </location>
</feature>
<feature type="region of interest" description="Disordered" evidence="3">
    <location>
        <begin position="1524"/>
        <end position="1741"/>
    </location>
</feature>
<feature type="domain" description="Beta/gamma crystallin 'Greek key'" evidence="4">
    <location>
        <begin position="2936"/>
        <end position="2973"/>
    </location>
</feature>
<feature type="compositionally biased region" description="Polar residues" evidence="3">
    <location>
        <begin position="1771"/>
        <end position="1794"/>
    </location>
</feature>
<feature type="compositionally biased region" description="Low complexity" evidence="3">
    <location>
        <begin position="704"/>
        <end position="724"/>
    </location>
</feature>
<feature type="region of interest" description="Disordered" evidence="3">
    <location>
        <begin position="1758"/>
        <end position="2045"/>
    </location>
</feature>
<feature type="region of interest" description="Disordered" evidence="3">
    <location>
        <begin position="1"/>
        <end position="102"/>
    </location>
</feature>
<evidence type="ECO:0000256" key="1">
    <source>
        <dbReference type="ARBA" id="ARBA00009646"/>
    </source>
</evidence>
<feature type="compositionally biased region" description="Polar residues" evidence="3">
    <location>
        <begin position="1554"/>
        <end position="1565"/>
    </location>
</feature>
<feature type="region of interest" description="Disordered" evidence="3">
    <location>
        <begin position="136"/>
        <end position="155"/>
    </location>
</feature>
<feature type="compositionally biased region" description="Polar residues" evidence="3">
    <location>
        <begin position="1853"/>
        <end position="1867"/>
    </location>
</feature>
<feature type="compositionally biased region" description="Basic and acidic residues" evidence="3">
    <location>
        <begin position="1965"/>
        <end position="1975"/>
    </location>
</feature>
<feature type="compositionally biased region" description="Polar residues" evidence="3">
    <location>
        <begin position="1079"/>
        <end position="1095"/>
    </location>
</feature>
<feature type="compositionally biased region" description="Polar residues" evidence="3">
    <location>
        <begin position="217"/>
        <end position="243"/>
    </location>
</feature>
<feature type="domain" description="Beta/gamma crystallin 'Greek key'" evidence="4">
    <location>
        <begin position="2586"/>
        <end position="2645"/>
    </location>
</feature>
<dbReference type="PROSITE" id="PS50231">
    <property type="entry name" value="RICIN_B_LECTIN"/>
    <property type="match status" value="1"/>
</dbReference>
<dbReference type="SMART" id="SM00247">
    <property type="entry name" value="XTALbg"/>
    <property type="match status" value="6"/>
</dbReference>
<feature type="compositionally biased region" description="Acidic residues" evidence="3">
    <location>
        <begin position="2209"/>
        <end position="2221"/>
    </location>
</feature>
<dbReference type="OrthoDB" id="9895617at2759"/>
<dbReference type="SUPFAM" id="SSF50370">
    <property type="entry name" value="Ricin B-like lectins"/>
    <property type="match status" value="1"/>
</dbReference>
<reference evidence="5" key="2">
    <citation type="submission" date="2025-09" db="UniProtKB">
        <authorList>
            <consortium name="Ensembl"/>
        </authorList>
    </citation>
    <scope>IDENTIFICATION</scope>
</reference>
<feature type="compositionally biased region" description="Basic and acidic residues" evidence="3">
    <location>
        <begin position="1837"/>
        <end position="1852"/>
    </location>
</feature>
<feature type="compositionally biased region" description="Low complexity" evidence="3">
    <location>
        <begin position="505"/>
        <end position="526"/>
    </location>
</feature>
<feature type="compositionally biased region" description="Basic and acidic residues" evidence="3">
    <location>
        <begin position="684"/>
        <end position="693"/>
    </location>
</feature>
<reference evidence="5" key="1">
    <citation type="submission" date="2025-08" db="UniProtKB">
        <authorList>
            <consortium name="Ensembl"/>
        </authorList>
    </citation>
    <scope>IDENTIFICATION</scope>
</reference>
<feature type="domain" description="Beta/gamma crystallin 'Greek key'" evidence="4">
    <location>
        <begin position="2974"/>
        <end position="3018"/>
    </location>
</feature>
<feature type="domain" description="Beta/gamma crystallin 'Greek key'" evidence="4">
    <location>
        <begin position="2796"/>
        <end position="2838"/>
    </location>
</feature>
<feature type="compositionally biased region" description="Basic and acidic residues" evidence="3">
    <location>
        <begin position="397"/>
        <end position="413"/>
    </location>
</feature>
<feature type="region of interest" description="Disordered" evidence="3">
    <location>
        <begin position="2295"/>
        <end position="2452"/>
    </location>
</feature>
<feature type="compositionally biased region" description="Polar residues" evidence="3">
    <location>
        <begin position="725"/>
        <end position="745"/>
    </location>
</feature>
<organism evidence="5 6">
    <name type="scientific">Monopterus albus</name>
    <name type="common">Swamp eel</name>
    <dbReference type="NCBI Taxonomy" id="43700"/>
    <lineage>
        <taxon>Eukaryota</taxon>
        <taxon>Metazoa</taxon>
        <taxon>Chordata</taxon>
        <taxon>Craniata</taxon>
        <taxon>Vertebrata</taxon>
        <taxon>Euteleostomi</taxon>
        <taxon>Actinopterygii</taxon>
        <taxon>Neopterygii</taxon>
        <taxon>Teleostei</taxon>
        <taxon>Neoteleostei</taxon>
        <taxon>Acanthomorphata</taxon>
        <taxon>Anabantaria</taxon>
        <taxon>Synbranchiformes</taxon>
        <taxon>Synbranchidae</taxon>
        <taxon>Monopterus</taxon>
    </lineage>
</organism>
<feature type="compositionally biased region" description="Basic and acidic residues" evidence="3">
    <location>
        <begin position="1993"/>
        <end position="2016"/>
    </location>
</feature>
<feature type="compositionally biased region" description="Polar residues" evidence="3">
    <location>
        <begin position="1976"/>
        <end position="1992"/>
    </location>
</feature>
<feature type="domain" description="Beta/gamma crystallin 'Greek key'" evidence="4">
    <location>
        <begin position="2746"/>
        <end position="2795"/>
    </location>
</feature>
<protein>
    <recommendedName>
        <fullName evidence="4">Beta/gamma crystallin 'Greek key' domain-containing protein</fullName>
    </recommendedName>
</protein>
<feature type="compositionally biased region" description="Low complexity" evidence="3">
    <location>
        <begin position="637"/>
        <end position="652"/>
    </location>
</feature>
<feature type="region of interest" description="Disordered" evidence="3">
    <location>
        <begin position="2517"/>
        <end position="2543"/>
    </location>
</feature>
<feature type="compositionally biased region" description="Polar residues" evidence="3">
    <location>
        <begin position="1710"/>
        <end position="1730"/>
    </location>
</feature>
<feature type="domain" description="Beta/gamma crystallin 'Greek key'" evidence="4">
    <location>
        <begin position="3065"/>
        <end position="3106"/>
    </location>
</feature>
<dbReference type="InterPro" id="IPR035992">
    <property type="entry name" value="Ricin_B-like_lectins"/>
</dbReference>
<feature type="compositionally biased region" description="Basic and acidic residues" evidence="3">
    <location>
        <begin position="1670"/>
        <end position="1681"/>
    </location>
</feature>
<evidence type="ECO:0000256" key="3">
    <source>
        <dbReference type="SAM" id="MobiDB-lite"/>
    </source>
</evidence>
<dbReference type="SMART" id="SM00458">
    <property type="entry name" value="RICIN"/>
    <property type="match status" value="1"/>
</dbReference>